<sequence length="377" mass="41024">MNSLDELLHPITPDRFLADYYGRKPLHIPAEAGTSRAALTDWTEFNALLSQTPNWTPETLKLVMNGAGIPPEFYCEDTDGPAGKRLRPAPAKVEVFLSSGASLVANDIQGLTPKLRALSEGLGHAFSGKVGANAYLSFGGMRAFTTHFDLHEVFAVQVEGEKRWRLYENRAENPVGFPVPDKELIGWFERTRGRPMVEVHMRPGDVLYVPRGWYHDAMAQPGASLHVTFSVTPLHGGALFGLLETLALEDPAFRAWLEPAEADAGEALARQLADLGGKLTALAQDPRLASAVAIAQQKLIDRPPAYGLPHRKPLTGYRRTTVPPPPFTGPVAVAMQWAFGQPDFAIEDLRAQFTFVATEAIDAAVETALKAGALTRA</sequence>
<keyword evidence="2" id="KW-0479">Metal-binding</keyword>
<gene>
    <name evidence="5" type="ORF">IFJ75_00540</name>
</gene>
<evidence type="ECO:0000256" key="1">
    <source>
        <dbReference type="ARBA" id="ARBA00001954"/>
    </source>
</evidence>
<feature type="domain" description="JmjC" evidence="4">
    <location>
        <begin position="93"/>
        <end position="248"/>
    </location>
</feature>
<organism evidence="5 6">
    <name type="scientific">Brevundimonas goettingensis</name>
    <dbReference type="NCBI Taxonomy" id="2774190"/>
    <lineage>
        <taxon>Bacteria</taxon>
        <taxon>Pseudomonadati</taxon>
        <taxon>Pseudomonadota</taxon>
        <taxon>Alphaproteobacteria</taxon>
        <taxon>Caulobacterales</taxon>
        <taxon>Caulobacteraceae</taxon>
        <taxon>Brevundimonas</taxon>
    </lineage>
</organism>
<protein>
    <submittedName>
        <fullName evidence="5">Cupin-like domain-containing protein</fullName>
    </submittedName>
</protein>
<accession>A0A975C2V8</accession>
<dbReference type="InterPro" id="IPR039994">
    <property type="entry name" value="NO66-like"/>
</dbReference>
<dbReference type="Proteomes" id="UP000663918">
    <property type="component" value="Chromosome"/>
</dbReference>
<dbReference type="AlphaFoldDB" id="A0A975C2V8"/>
<dbReference type="KEGG" id="bgoe:IFJ75_00540"/>
<dbReference type="GO" id="GO:0046872">
    <property type="term" value="F:metal ion binding"/>
    <property type="evidence" value="ECO:0007669"/>
    <property type="project" value="UniProtKB-KW"/>
</dbReference>
<dbReference type="EMBL" id="CP062222">
    <property type="protein sequence ID" value="QTC91459.1"/>
    <property type="molecule type" value="Genomic_DNA"/>
</dbReference>
<dbReference type="PROSITE" id="PS51184">
    <property type="entry name" value="JMJC"/>
    <property type="match status" value="1"/>
</dbReference>
<dbReference type="RefSeq" id="WP_207870636.1">
    <property type="nucleotide sequence ID" value="NZ_CP062222.1"/>
</dbReference>
<dbReference type="SUPFAM" id="SSF51197">
    <property type="entry name" value="Clavaminate synthase-like"/>
    <property type="match status" value="1"/>
</dbReference>
<evidence type="ECO:0000259" key="4">
    <source>
        <dbReference type="PROSITE" id="PS51184"/>
    </source>
</evidence>
<evidence type="ECO:0000256" key="2">
    <source>
        <dbReference type="ARBA" id="ARBA00022723"/>
    </source>
</evidence>
<dbReference type="PANTHER" id="PTHR13096:SF8">
    <property type="entry name" value="RIBOSOMAL OXYGENASE 1"/>
    <property type="match status" value="1"/>
</dbReference>
<keyword evidence="3" id="KW-0408">Iron</keyword>
<proteinExistence type="predicted"/>
<evidence type="ECO:0000313" key="6">
    <source>
        <dbReference type="Proteomes" id="UP000663918"/>
    </source>
</evidence>
<evidence type="ECO:0000313" key="5">
    <source>
        <dbReference type="EMBL" id="QTC91459.1"/>
    </source>
</evidence>
<reference evidence="5" key="1">
    <citation type="submission" date="2020-09" db="EMBL/GenBank/DDBJ databases">
        <title>Brevundimonas sp. LVF2 isolated from a puddle in Goettingen, Germany.</title>
        <authorList>
            <person name="Friedrich I."/>
            <person name="Klassen A."/>
            <person name="Hannes N."/>
            <person name="Schneider D."/>
            <person name="Hertel R."/>
            <person name="Daniel R."/>
        </authorList>
    </citation>
    <scope>NUCLEOTIDE SEQUENCE</scope>
    <source>
        <strain evidence="5">LVF2</strain>
    </source>
</reference>
<dbReference type="Pfam" id="PF08007">
    <property type="entry name" value="JmjC_2"/>
    <property type="match status" value="1"/>
</dbReference>
<keyword evidence="6" id="KW-1185">Reference proteome</keyword>
<dbReference type="PANTHER" id="PTHR13096">
    <property type="entry name" value="MINA53 MYC INDUCED NUCLEAR ANTIGEN"/>
    <property type="match status" value="1"/>
</dbReference>
<dbReference type="Gene3D" id="2.60.120.650">
    <property type="entry name" value="Cupin"/>
    <property type="match status" value="1"/>
</dbReference>
<dbReference type="InterPro" id="IPR003347">
    <property type="entry name" value="JmjC_dom"/>
</dbReference>
<evidence type="ECO:0000256" key="3">
    <source>
        <dbReference type="ARBA" id="ARBA00023004"/>
    </source>
</evidence>
<name>A0A975C2V8_9CAUL</name>
<comment type="cofactor">
    <cofactor evidence="1">
        <name>Fe(2+)</name>
        <dbReference type="ChEBI" id="CHEBI:29033"/>
    </cofactor>
</comment>